<dbReference type="RefSeq" id="WP_347721446.1">
    <property type="nucleotide sequence ID" value="NZ_CP104395.1"/>
</dbReference>
<gene>
    <name evidence="1" type="ORF">SVXNc_0590</name>
</gene>
<name>A0ABY8CEG5_9ARCH</name>
<proteinExistence type="predicted"/>
<evidence type="ECO:0000313" key="2">
    <source>
        <dbReference type="Proteomes" id="UP001218034"/>
    </source>
</evidence>
<sequence length="91" mass="10771">MVQFETIEKERRDYGNFPGEKFVEVSRNKAIQDDGTENSFIQIATGYYKDEETAAYKKRFTVPTDEKAVDHIIEKLPEMFEKEKEAREQEE</sequence>
<organism evidence="1 2">
    <name type="scientific">Candidatus Nanohalococcus occultus</name>
    <dbReference type="NCBI Taxonomy" id="2978047"/>
    <lineage>
        <taxon>Archaea</taxon>
        <taxon>Candidatus Nanohalarchaeota</taxon>
        <taxon>Candidatus Nanohalarchaeota incertae sedis</taxon>
        <taxon>Candidatus Nanohalococcus</taxon>
    </lineage>
</organism>
<reference evidence="1 2" key="1">
    <citation type="submission" date="2022-09" db="EMBL/GenBank/DDBJ databases">
        <title>Xylan utilization by haloarchaea-nanohaloarchaea associations.</title>
        <authorList>
            <person name="Yakimov M."/>
        </authorList>
    </citation>
    <scope>NUCLEOTIDE SEQUENCE [LARGE SCALE GENOMIC DNA]</scope>
    <source>
        <strain evidence="1 2">SVXNc</strain>
    </source>
</reference>
<protein>
    <recommendedName>
        <fullName evidence="3">Phage protein</fullName>
    </recommendedName>
</protein>
<dbReference type="Proteomes" id="UP001218034">
    <property type="component" value="Chromosome"/>
</dbReference>
<dbReference type="GeneID" id="98290644"/>
<evidence type="ECO:0000313" key="1">
    <source>
        <dbReference type="EMBL" id="WEL19606.1"/>
    </source>
</evidence>
<accession>A0ABY8CEG5</accession>
<keyword evidence="2" id="KW-1185">Reference proteome</keyword>
<evidence type="ECO:0008006" key="3">
    <source>
        <dbReference type="Google" id="ProtNLM"/>
    </source>
</evidence>
<dbReference type="EMBL" id="CP104395">
    <property type="protein sequence ID" value="WEL19606.1"/>
    <property type="molecule type" value="Genomic_DNA"/>
</dbReference>